<feature type="short sequence motif" description="Histidine triad motif" evidence="1">
    <location>
        <begin position="92"/>
        <end position="96"/>
    </location>
</feature>
<dbReference type="InterPro" id="IPR036265">
    <property type="entry name" value="HIT-like_sf"/>
</dbReference>
<dbReference type="GO" id="GO:0003824">
    <property type="term" value="F:catalytic activity"/>
    <property type="evidence" value="ECO:0007669"/>
    <property type="project" value="InterPro"/>
</dbReference>
<dbReference type="STRING" id="288768.SAMEA3906486_01433"/>
<proteinExistence type="predicted"/>
<organism evidence="3 4">
    <name type="scientific">Bordetella ansorpii</name>
    <dbReference type="NCBI Taxonomy" id="288768"/>
    <lineage>
        <taxon>Bacteria</taxon>
        <taxon>Pseudomonadati</taxon>
        <taxon>Pseudomonadota</taxon>
        <taxon>Betaproteobacteria</taxon>
        <taxon>Burkholderiales</taxon>
        <taxon>Alcaligenaceae</taxon>
        <taxon>Bordetella</taxon>
    </lineage>
</organism>
<dbReference type="Pfam" id="PF01230">
    <property type="entry name" value="HIT"/>
    <property type="match status" value="1"/>
</dbReference>
<gene>
    <name evidence="3" type="ORF">SAMEA3906486_01433</name>
</gene>
<evidence type="ECO:0000259" key="2">
    <source>
        <dbReference type="PROSITE" id="PS51084"/>
    </source>
</evidence>
<dbReference type="OrthoDB" id="9799145at2"/>
<feature type="domain" description="HIT" evidence="2">
    <location>
        <begin position="6"/>
        <end position="107"/>
    </location>
</feature>
<keyword evidence="4" id="KW-1185">Reference proteome</keyword>
<dbReference type="SUPFAM" id="SSF54197">
    <property type="entry name" value="HIT-like"/>
    <property type="match status" value="1"/>
</dbReference>
<evidence type="ECO:0000313" key="3">
    <source>
        <dbReference type="EMBL" id="SAI67299.1"/>
    </source>
</evidence>
<accession>A0A157SAA3</accession>
<dbReference type="Gene3D" id="3.30.428.10">
    <property type="entry name" value="HIT-like"/>
    <property type="match status" value="1"/>
</dbReference>
<name>A0A157SAA3_9BORD</name>
<dbReference type="EMBL" id="FKIF01000002">
    <property type="protein sequence ID" value="SAI67299.1"/>
    <property type="molecule type" value="Genomic_DNA"/>
</dbReference>
<dbReference type="Proteomes" id="UP000076848">
    <property type="component" value="Unassembled WGS sequence"/>
</dbReference>
<evidence type="ECO:0000313" key="4">
    <source>
        <dbReference type="Proteomes" id="UP000076848"/>
    </source>
</evidence>
<dbReference type="PROSITE" id="PS51084">
    <property type="entry name" value="HIT_2"/>
    <property type="match status" value="1"/>
</dbReference>
<dbReference type="AlphaFoldDB" id="A0A157SAA3"/>
<dbReference type="InterPro" id="IPR011146">
    <property type="entry name" value="HIT-like"/>
</dbReference>
<sequence>MTLQDADCPLCRQDGGALLWRGDHLRVIEVDDADYPGFTRVVWNAHVPEMTALAVADRERVMRAVYAVEQAQRDVLHPDKVNLAALGNMVPHLHWHVIPRWRGDRHFPDAVWAAPRVASGAETAQWHADRARVRGLLPAYREQVIAALNALA</sequence>
<reference evidence="3 4" key="1">
    <citation type="submission" date="2016-04" db="EMBL/GenBank/DDBJ databases">
        <authorList>
            <consortium name="Pathogen Informatics"/>
        </authorList>
    </citation>
    <scope>NUCLEOTIDE SEQUENCE [LARGE SCALE GENOMIC DNA]</scope>
    <source>
        <strain evidence="3 4">H050680373</strain>
    </source>
</reference>
<evidence type="ECO:0000256" key="1">
    <source>
        <dbReference type="PROSITE-ProRule" id="PRU00464"/>
    </source>
</evidence>
<dbReference type="RefSeq" id="WP_066125092.1">
    <property type="nucleotide sequence ID" value="NZ_FKIF01000002.1"/>
</dbReference>
<protein>
    <submittedName>
        <fullName evidence="3">Histidine triad (HIT)-like</fullName>
    </submittedName>
</protein>